<dbReference type="InterPro" id="IPR029787">
    <property type="entry name" value="Nucleotide_cyclase"/>
</dbReference>
<keyword evidence="3" id="KW-0472">Membrane</keyword>
<dbReference type="CDD" id="cd01949">
    <property type="entry name" value="GGDEF"/>
    <property type="match status" value="1"/>
</dbReference>
<name>A0ABV7GG66_9GAMM</name>
<dbReference type="Pfam" id="PF00497">
    <property type="entry name" value="SBP_bac_3"/>
    <property type="match status" value="1"/>
</dbReference>
<dbReference type="Gene3D" id="3.30.70.270">
    <property type="match status" value="1"/>
</dbReference>
<keyword evidence="3" id="KW-1133">Transmembrane helix</keyword>
<proteinExistence type="inferred from homology"/>
<dbReference type="PANTHER" id="PTHR35936:SF38">
    <property type="entry name" value="GLUTAMINE-BINDING PERIPLASMIC PROTEIN"/>
    <property type="match status" value="1"/>
</dbReference>
<keyword evidence="3" id="KW-0812">Transmembrane</keyword>
<evidence type="ECO:0000313" key="5">
    <source>
        <dbReference type="EMBL" id="MFC3139471.1"/>
    </source>
</evidence>
<comment type="similarity">
    <text evidence="1">Belongs to the bacterial solute-binding protein 3 family.</text>
</comment>
<dbReference type="InterPro" id="IPR001638">
    <property type="entry name" value="Solute-binding_3/MltF_N"/>
</dbReference>
<dbReference type="RefSeq" id="WP_248937222.1">
    <property type="nucleotide sequence ID" value="NZ_JAKILF010000007.1"/>
</dbReference>
<dbReference type="InterPro" id="IPR000160">
    <property type="entry name" value="GGDEF_dom"/>
</dbReference>
<comment type="caution">
    <text evidence="5">The sequence shown here is derived from an EMBL/GenBank/DDBJ whole genome shotgun (WGS) entry which is preliminary data.</text>
</comment>
<dbReference type="SUPFAM" id="SSF53850">
    <property type="entry name" value="Periplasmic binding protein-like II"/>
    <property type="match status" value="2"/>
</dbReference>
<dbReference type="Proteomes" id="UP001595621">
    <property type="component" value="Unassembled WGS sequence"/>
</dbReference>
<evidence type="ECO:0000256" key="2">
    <source>
        <dbReference type="ARBA" id="ARBA00022729"/>
    </source>
</evidence>
<protein>
    <submittedName>
        <fullName evidence="5">Transporter substrate-binding domain-containing protein</fullName>
    </submittedName>
</protein>
<keyword evidence="6" id="KW-1185">Reference proteome</keyword>
<keyword evidence="2" id="KW-0732">Signal</keyword>
<dbReference type="EMBL" id="JBHRTD010000017">
    <property type="protein sequence ID" value="MFC3139471.1"/>
    <property type="molecule type" value="Genomic_DNA"/>
</dbReference>
<dbReference type="CDD" id="cd01007">
    <property type="entry name" value="PBP2_BvgS_HisK_like"/>
    <property type="match status" value="1"/>
</dbReference>
<evidence type="ECO:0000256" key="3">
    <source>
        <dbReference type="SAM" id="Phobius"/>
    </source>
</evidence>
<evidence type="ECO:0000259" key="4">
    <source>
        <dbReference type="PROSITE" id="PS50887"/>
    </source>
</evidence>
<dbReference type="SUPFAM" id="SSF55073">
    <property type="entry name" value="Nucleotide cyclase"/>
    <property type="match status" value="1"/>
</dbReference>
<organism evidence="5 6">
    <name type="scientific">Shewanella submarina</name>
    <dbReference type="NCBI Taxonomy" id="2016376"/>
    <lineage>
        <taxon>Bacteria</taxon>
        <taxon>Pseudomonadati</taxon>
        <taxon>Pseudomonadota</taxon>
        <taxon>Gammaproteobacteria</taxon>
        <taxon>Alteromonadales</taxon>
        <taxon>Shewanellaceae</taxon>
        <taxon>Shewanella</taxon>
    </lineage>
</organism>
<reference evidence="6" key="1">
    <citation type="journal article" date="2019" name="Int. J. Syst. Evol. Microbiol.">
        <title>The Global Catalogue of Microorganisms (GCM) 10K type strain sequencing project: providing services to taxonomists for standard genome sequencing and annotation.</title>
        <authorList>
            <consortium name="The Broad Institute Genomics Platform"/>
            <consortium name="The Broad Institute Genome Sequencing Center for Infectious Disease"/>
            <person name="Wu L."/>
            <person name="Ma J."/>
        </authorList>
    </citation>
    <scope>NUCLEOTIDE SEQUENCE [LARGE SCALE GENOMIC DNA]</scope>
    <source>
        <strain evidence="6">KCTC 52277</strain>
    </source>
</reference>
<evidence type="ECO:0000256" key="1">
    <source>
        <dbReference type="ARBA" id="ARBA00010333"/>
    </source>
</evidence>
<sequence>MSVTIWRRLLANKALSPDWQAVSVHSEQGTEQGALGRQTPPDLILPPLSIPSDYTKLTLPLDLQVYLYRRQSLKNESVTPYRVGVLKGSPALALVPHELLGNLVEYPSRDDMLKDAVRGNLMVFVDLPGGDSYWRAIGLSADGWQAEAVGRLALNVGVNPKGAISPDQLSAMIGQLNNEYIEELKRSFYGPEAGESKLIIAAQTGISPYADIGSDGQLHGLYVDIWQAWSAQTGIPVSFLASDMQQSVKDVFLGLADVQIGYPQGDSSKQSLLENAWQIYGVTSRIFTLVDREFNLDGAGETLGVFKTAPYIAKLKSDLPNAEVTEYESSAEMLSALEAGQITAMVAAGRWAENLLVSNGTWDQYRVLDGFEYSTRIEALILPSRPALKKIIADGFAAIPGDVLAEVEAKWIYGPRDRYYAQQASQVPLSAAERGYLDQLGELNVGYLNDWAPFEFTRDTRMSGINAEVLQLIGTRLGIPLRPRAYDSFQQLQQALRIGEVQMIGSLQPSADRLQDISFTDSYWPSPWAVASTDDSRIFSLGQLTGKKVMVVEGYSMAADLMLMRPKIELIMVSDVNEGLSRLVAGEADLLIGKLAALAWEVQQREYDLRLSMLTDVAAERSHIGVNNQYSGLVPLINRALQHIEEHEMRAIYEHWVPADLRRQEMSLSPSFALPWPMAVGIVVICLVSVLGYRLFARNRSIDFLQTDPQTGLIGRHLLDDRLNQAVLLHHRQQARFALFFISIEGMDAIAATSGKDAAEAALSRMVARLAAGIRRSDTLARFSHQELVAILPFVSNEEHLGQLARNIQSLLTEGDPEIESSLLKVGIGIALYPKDGVDPIALMAQAAKLTEQALESGAGIRVA</sequence>
<dbReference type="SMART" id="SM00062">
    <property type="entry name" value="PBPb"/>
    <property type="match status" value="2"/>
</dbReference>
<dbReference type="Pfam" id="PF00990">
    <property type="entry name" value="GGDEF"/>
    <property type="match status" value="1"/>
</dbReference>
<feature type="domain" description="GGDEF" evidence="4">
    <location>
        <begin position="735"/>
        <end position="864"/>
    </location>
</feature>
<dbReference type="NCBIfam" id="TIGR00254">
    <property type="entry name" value="GGDEF"/>
    <property type="match status" value="1"/>
</dbReference>
<gene>
    <name evidence="5" type="ORF">ACFOE0_14945</name>
</gene>
<evidence type="ECO:0000313" key="6">
    <source>
        <dbReference type="Proteomes" id="UP001595621"/>
    </source>
</evidence>
<dbReference type="InterPro" id="IPR043128">
    <property type="entry name" value="Rev_trsase/Diguanyl_cyclase"/>
</dbReference>
<dbReference type="PANTHER" id="PTHR35936">
    <property type="entry name" value="MEMBRANE-BOUND LYTIC MUREIN TRANSGLYCOSYLASE F"/>
    <property type="match status" value="1"/>
</dbReference>
<accession>A0ABV7GG66</accession>
<dbReference type="SMART" id="SM00267">
    <property type="entry name" value="GGDEF"/>
    <property type="match status" value="1"/>
</dbReference>
<feature type="transmembrane region" description="Helical" evidence="3">
    <location>
        <begin position="674"/>
        <end position="696"/>
    </location>
</feature>
<dbReference type="PROSITE" id="PS50887">
    <property type="entry name" value="GGDEF"/>
    <property type="match status" value="1"/>
</dbReference>
<dbReference type="Gene3D" id="3.40.190.10">
    <property type="entry name" value="Periplasmic binding protein-like II"/>
    <property type="match status" value="4"/>
</dbReference>